<evidence type="ECO:0000313" key="2">
    <source>
        <dbReference type="Proteomes" id="UP001470230"/>
    </source>
</evidence>
<evidence type="ECO:0008006" key="3">
    <source>
        <dbReference type="Google" id="ProtNLM"/>
    </source>
</evidence>
<proteinExistence type="predicted"/>
<comment type="caution">
    <text evidence="1">The sequence shown here is derived from an EMBL/GenBank/DDBJ whole genome shotgun (WGS) entry which is preliminary data.</text>
</comment>
<organism evidence="1 2">
    <name type="scientific">Tritrichomonas musculus</name>
    <dbReference type="NCBI Taxonomy" id="1915356"/>
    <lineage>
        <taxon>Eukaryota</taxon>
        <taxon>Metamonada</taxon>
        <taxon>Parabasalia</taxon>
        <taxon>Tritrichomonadida</taxon>
        <taxon>Tritrichomonadidae</taxon>
        <taxon>Tritrichomonas</taxon>
    </lineage>
</organism>
<reference evidence="1 2" key="1">
    <citation type="submission" date="2024-04" db="EMBL/GenBank/DDBJ databases">
        <title>Tritrichomonas musculus Genome.</title>
        <authorList>
            <person name="Alves-Ferreira E."/>
            <person name="Grigg M."/>
            <person name="Lorenzi H."/>
            <person name="Galac M."/>
        </authorList>
    </citation>
    <scope>NUCLEOTIDE SEQUENCE [LARGE SCALE GENOMIC DNA]</scope>
    <source>
        <strain evidence="1 2">EAF2021</strain>
    </source>
</reference>
<keyword evidence="2" id="KW-1185">Reference proteome</keyword>
<evidence type="ECO:0000313" key="1">
    <source>
        <dbReference type="EMBL" id="KAK8897457.1"/>
    </source>
</evidence>
<accession>A0ABR2L291</accession>
<dbReference type="EMBL" id="JAPFFF010000002">
    <property type="protein sequence ID" value="KAK8897457.1"/>
    <property type="molecule type" value="Genomic_DNA"/>
</dbReference>
<protein>
    <recommendedName>
        <fullName evidence="3">VPS9 domain-containing protein</fullName>
    </recommendedName>
</protein>
<gene>
    <name evidence="1" type="ORF">M9Y10_015406</name>
</gene>
<sequence>MTDFLKDLKWIELDTRMMSCSSMKEVIDDLQMLRIGAYETFYNYCEKFRQRDVARLEAGGITKKRLLSIREKLQEFKKKFAFKLDDSNSPESTISLIFYKYNLPIVKSICNELQNLMDEYNGPLKDEAYLAEHDWKTKEGKQYSITISNPYVKIPELLENVEEFLQETSQITDIDLSKFQFEERFKILQTVESQIQGLNIDGKEKDILLYNWSKMFLKSLFLMHIQMKISQRDLLRKEDDTMTESEFCKIKNLQFIGGIADLICEAVDDIDQDKLNEIYQQHQDDEAGDILKPLIEEFVPYFQNLFTPTELIKHAIKYDLKHDSDEKDEKRQVTNSDFLLLKHYIPTFYLKLVPFKLRDPPSESFNHLFEFCLNELQYSKDIEFGKTRRDKTKLTFRFDIDEIEGDIDTLQLQKYYLCWYMVDYIRHFLNSSANYMNRPTGTYDDQLPIAFVLSLLPWYVDDDSEDARTLEKMIHETIQKEIGDFHGYYYDWTWYEYITKIVWPATEPLNMNDLRTKMDPRKTPCEEPKPGLMDELQGCCTIF</sequence>
<name>A0ABR2L291_9EUKA</name>
<dbReference type="Proteomes" id="UP001470230">
    <property type="component" value="Unassembled WGS sequence"/>
</dbReference>